<reference evidence="1 2" key="1">
    <citation type="submission" date="2024-04" db="EMBL/GenBank/DDBJ databases">
        <authorList>
            <person name="Fracassetti M."/>
        </authorList>
    </citation>
    <scope>NUCLEOTIDE SEQUENCE [LARGE SCALE GENOMIC DNA]</scope>
</reference>
<proteinExistence type="predicted"/>
<dbReference type="EMBL" id="OZ034813">
    <property type="protein sequence ID" value="CAL1353461.1"/>
    <property type="molecule type" value="Genomic_DNA"/>
</dbReference>
<accession>A0AAV2CC64</accession>
<keyword evidence="2" id="KW-1185">Reference proteome</keyword>
<dbReference type="AlphaFoldDB" id="A0AAV2CC64"/>
<name>A0AAV2CC64_9ROSI</name>
<organism evidence="1 2">
    <name type="scientific">Linum trigynum</name>
    <dbReference type="NCBI Taxonomy" id="586398"/>
    <lineage>
        <taxon>Eukaryota</taxon>
        <taxon>Viridiplantae</taxon>
        <taxon>Streptophyta</taxon>
        <taxon>Embryophyta</taxon>
        <taxon>Tracheophyta</taxon>
        <taxon>Spermatophyta</taxon>
        <taxon>Magnoliopsida</taxon>
        <taxon>eudicotyledons</taxon>
        <taxon>Gunneridae</taxon>
        <taxon>Pentapetalae</taxon>
        <taxon>rosids</taxon>
        <taxon>fabids</taxon>
        <taxon>Malpighiales</taxon>
        <taxon>Linaceae</taxon>
        <taxon>Linum</taxon>
    </lineage>
</organism>
<dbReference type="Proteomes" id="UP001497516">
    <property type="component" value="Chromosome 1"/>
</dbReference>
<evidence type="ECO:0000313" key="1">
    <source>
        <dbReference type="EMBL" id="CAL1353461.1"/>
    </source>
</evidence>
<sequence>MALGGLIVALGHPPPLLAQLSWPLRQAGSLSLSPLSLHLLLKQGSIRPFQAESCLINLFPVVPVQYTQLAPKSRLQALQVVGALSCYILKLRSSIGK</sequence>
<gene>
    <name evidence="1" type="ORF">LTRI10_LOCUS1362</name>
</gene>
<protein>
    <submittedName>
        <fullName evidence="1">Uncharacterized protein</fullName>
    </submittedName>
</protein>
<evidence type="ECO:0000313" key="2">
    <source>
        <dbReference type="Proteomes" id="UP001497516"/>
    </source>
</evidence>